<accession>A0A382QIR7</accession>
<dbReference type="AlphaFoldDB" id="A0A382QIR7"/>
<dbReference type="SUPFAM" id="SSF101904">
    <property type="entry name" value="GyrA/ParC C-terminal domain-like"/>
    <property type="match status" value="1"/>
</dbReference>
<dbReference type="InterPro" id="IPR050220">
    <property type="entry name" value="Type_II_DNA_Topoisomerases"/>
</dbReference>
<name>A0A382QIR7_9ZZZZ</name>
<dbReference type="Gene3D" id="1.10.268.10">
    <property type="entry name" value="Topoisomerase, domain 3"/>
    <property type="match status" value="1"/>
</dbReference>
<dbReference type="InterPro" id="IPR035516">
    <property type="entry name" value="Gyrase/topoIV_suA_C"/>
</dbReference>
<evidence type="ECO:0000313" key="1">
    <source>
        <dbReference type="EMBL" id="SVC84592.1"/>
    </source>
</evidence>
<dbReference type="InterPro" id="IPR006691">
    <property type="entry name" value="GyrA/parC_rep"/>
</dbReference>
<dbReference type="PANTHER" id="PTHR43493:SF5">
    <property type="entry name" value="DNA GYRASE SUBUNIT A, CHLOROPLASTIC_MITOCHONDRIAL"/>
    <property type="match status" value="1"/>
</dbReference>
<gene>
    <name evidence="1" type="ORF">METZ01_LOCUS337446</name>
</gene>
<protein>
    <recommendedName>
        <fullName evidence="2">DNA topoisomerase (ATP-hydrolyzing)</fullName>
    </recommendedName>
</protein>
<dbReference type="Pfam" id="PF03989">
    <property type="entry name" value="DNA_gyraseA_C"/>
    <property type="match status" value="5"/>
</dbReference>
<sequence length="332" mass="36497">MVRLTRLGRRNLEERMAELGETITELEAILADEDRLRTVIKEELVELGEGFATPRRTQIVPDPGDLDIEDLIDDEELVFAMTSAGYVKTMALSEFHAQGRGGRGVTGAKLKDEDALAHLIHTTAHAYLLFFSNRGRVYRLKAHEVPSASRTARGTSIVNLLPLQVDERVQAVVDTRDYETQRFLFFATRQGRVKKTLFTAYDSSLKAGLIAVHLNDGDELVSVVPTNGSDELFLVSGQGQTLRIREENVRAMGRSAAGVRGMRFRDNDFLVSCVVANPEAMVLHLTTEGFGKRTEPSEFSVKGRGGLGVRGIRVTGRRGAVVGALVVGESDD</sequence>
<dbReference type="GO" id="GO:0006265">
    <property type="term" value="P:DNA topological change"/>
    <property type="evidence" value="ECO:0007669"/>
    <property type="project" value="InterPro"/>
</dbReference>
<feature type="non-terminal residue" evidence="1">
    <location>
        <position position="332"/>
    </location>
</feature>
<dbReference type="GO" id="GO:0005737">
    <property type="term" value="C:cytoplasm"/>
    <property type="evidence" value="ECO:0007669"/>
    <property type="project" value="TreeGrafter"/>
</dbReference>
<organism evidence="1">
    <name type="scientific">marine metagenome</name>
    <dbReference type="NCBI Taxonomy" id="408172"/>
    <lineage>
        <taxon>unclassified sequences</taxon>
        <taxon>metagenomes</taxon>
        <taxon>ecological metagenomes</taxon>
    </lineage>
</organism>
<dbReference type="GO" id="GO:0009330">
    <property type="term" value="C:DNA topoisomerase type II (double strand cut, ATP-hydrolyzing) complex"/>
    <property type="evidence" value="ECO:0007669"/>
    <property type="project" value="TreeGrafter"/>
</dbReference>
<dbReference type="InterPro" id="IPR013757">
    <property type="entry name" value="Topo_IIA_A_a_sf"/>
</dbReference>
<dbReference type="PANTHER" id="PTHR43493">
    <property type="entry name" value="DNA GYRASE/TOPOISOMERASE SUBUNIT A"/>
    <property type="match status" value="1"/>
</dbReference>
<dbReference type="GO" id="GO:0003677">
    <property type="term" value="F:DNA binding"/>
    <property type="evidence" value="ECO:0007669"/>
    <property type="project" value="InterPro"/>
</dbReference>
<dbReference type="GO" id="GO:0005524">
    <property type="term" value="F:ATP binding"/>
    <property type="evidence" value="ECO:0007669"/>
    <property type="project" value="InterPro"/>
</dbReference>
<dbReference type="GO" id="GO:0003918">
    <property type="term" value="F:DNA topoisomerase type II (double strand cut, ATP-hydrolyzing) activity"/>
    <property type="evidence" value="ECO:0007669"/>
    <property type="project" value="InterPro"/>
</dbReference>
<dbReference type="InterPro" id="IPR013760">
    <property type="entry name" value="Topo_IIA-like_dom_sf"/>
</dbReference>
<dbReference type="SUPFAM" id="SSF56719">
    <property type="entry name" value="Type II DNA topoisomerase"/>
    <property type="match status" value="1"/>
</dbReference>
<dbReference type="Gene3D" id="2.120.10.90">
    <property type="entry name" value="DNA gyrase/topoisomerase IV, subunit A, C-terminal"/>
    <property type="match status" value="1"/>
</dbReference>
<evidence type="ECO:0008006" key="2">
    <source>
        <dbReference type="Google" id="ProtNLM"/>
    </source>
</evidence>
<proteinExistence type="predicted"/>
<dbReference type="EMBL" id="UINC01114348">
    <property type="protein sequence ID" value="SVC84592.1"/>
    <property type="molecule type" value="Genomic_DNA"/>
</dbReference>
<reference evidence="1" key="1">
    <citation type="submission" date="2018-05" db="EMBL/GenBank/DDBJ databases">
        <authorList>
            <person name="Lanie J.A."/>
            <person name="Ng W.-L."/>
            <person name="Kazmierczak K.M."/>
            <person name="Andrzejewski T.M."/>
            <person name="Davidsen T.M."/>
            <person name="Wayne K.J."/>
            <person name="Tettelin H."/>
            <person name="Glass J.I."/>
            <person name="Rusch D."/>
            <person name="Podicherti R."/>
            <person name="Tsui H.-C.T."/>
            <person name="Winkler M.E."/>
        </authorList>
    </citation>
    <scope>NUCLEOTIDE SEQUENCE</scope>
</reference>